<keyword evidence="3" id="KW-1185">Reference proteome</keyword>
<keyword evidence="1" id="KW-0175">Coiled coil</keyword>
<feature type="region of interest" description="Disordered" evidence="2">
    <location>
        <begin position="175"/>
        <end position="219"/>
    </location>
</feature>
<sequence length="263" mass="29504">FVFQTSRRLIEFLAVVRSMSCNRLRHQFDLFNKLIDDTLECSEAALVELKLNKKDLQVKEANAKVKKDVAAKGEIKTARECRTTNSLSLARAEPKDTSLPVEQVPGFTADEVGNRGKKETVEQFAESGVKPDLEDVLRFGTDGNDANLKHTDTIYESHDGKKILLIREFDKPTDIHRRTPKSVKSTLSSTSPHHDSIRSSRSSDINENEPMSRRKGATWTRVSSKSCQLGIEKDCSITPTSKFDRLKGTATKTLILCPAFHNK</sequence>
<evidence type="ECO:0000313" key="3">
    <source>
        <dbReference type="Proteomes" id="UP000887569"/>
    </source>
</evidence>
<dbReference type="WBParaSite" id="PgE083_g002_t03">
    <property type="protein sequence ID" value="PgE083_g002_t03"/>
    <property type="gene ID" value="PgE083_g002"/>
</dbReference>
<dbReference type="Proteomes" id="UP000887569">
    <property type="component" value="Unplaced"/>
</dbReference>
<evidence type="ECO:0000256" key="2">
    <source>
        <dbReference type="SAM" id="MobiDB-lite"/>
    </source>
</evidence>
<feature type="compositionally biased region" description="Low complexity" evidence="2">
    <location>
        <begin position="199"/>
        <end position="209"/>
    </location>
</feature>
<feature type="coiled-coil region" evidence="1">
    <location>
        <begin position="39"/>
        <end position="66"/>
    </location>
</feature>
<feature type="compositionally biased region" description="Polar residues" evidence="2">
    <location>
        <begin position="182"/>
        <end position="191"/>
    </location>
</feature>
<organism evidence="3 4">
    <name type="scientific">Parascaris univalens</name>
    <name type="common">Nematode worm</name>
    <dbReference type="NCBI Taxonomy" id="6257"/>
    <lineage>
        <taxon>Eukaryota</taxon>
        <taxon>Metazoa</taxon>
        <taxon>Ecdysozoa</taxon>
        <taxon>Nematoda</taxon>
        <taxon>Chromadorea</taxon>
        <taxon>Rhabditida</taxon>
        <taxon>Spirurina</taxon>
        <taxon>Ascaridomorpha</taxon>
        <taxon>Ascaridoidea</taxon>
        <taxon>Ascarididae</taxon>
        <taxon>Parascaris</taxon>
    </lineage>
</organism>
<protein>
    <submittedName>
        <fullName evidence="4">Uncharacterized protein</fullName>
    </submittedName>
</protein>
<evidence type="ECO:0000256" key="1">
    <source>
        <dbReference type="SAM" id="Coils"/>
    </source>
</evidence>
<proteinExistence type="predicted"/>
<name>A0A915A1T8_PARUN</name>
<accession>A0A915A1T8</accession>
<dbReference type="AlphaFoldDB" id="A0A915A1T8"/>
<evidence type="ECO:0000313" key="4">
    <source>
        <dbReference type="WBParaSite" id="PgE083_g002_t03"/>
    </source>
</evidence>
<reference evidence="4" key="1">
    <citation type="submission" date="2022-11" db="UniProtKB">
        <authorList>
            <consortium name="WormBaseParasite"/>
        </authorList>
    </citation>
    <scope>IDENTIFICATION</scope>
</reference>